<dbReference type="Proteomes" id="UP000719412">
    <property type="component" value="Unassembled WGS sequence"/>
</dbReference>
<feature type="signal peptide" evidence="1">
    <location>
        <begin position="1"/>
        <end position="19"/>
    </location>
</feature>
<dbReference type="EMBL" id="JABDTM020022587">
    <property type="protein sequence ID" value="KAH0815789.1"/>
    <property type="molecule type" value="Genomic_DNA"/>
</dbReference>
<evidence type="ECO:0000313" key="2">
    <source>
        <dbReference type="EMBL" id="KAH0815789.1"/>
    </source>
</evidence>
<reference evidence="2" key="1">
    <citation type="journal article" date="2020" name="J Insects Food Feed">
        <title>The yellow mealworm (Tenebrio molitor) genome: a resource for the emerging insects as food and feed industry.</title>
        <authorList>
            <person name="Eriksson T."/>
            <person name="Andere A."/>
            <person name="Kelstrup H."/>
            <person name="Emery V."/>
            <person name="Picard C."/>
        </authorList>
    </citation>
    <scope>NUCLEOTIDE SEQUENCE</scope>
    <source>
        <strain evidence="2">Stoneville</strain>
        <tissue evidence="2">Whole head</tissue>
    </source>
</reference>
<comment type="caution">
    <text evidence="2">The sequence shown here is derived from an EMBL/GenBank/DDBJ whole genome shotgun (WGS) entry which is preliminary data.</text>
</comment>
<feature type="chain" id="PRO_5035197949" evidence="1">
    <location>
        <begin position="20"/>
        <end position="327"/>
    </location>
</feature>
<proteinExistence type="predicted"/>
<accession>A0A8J6HJG5</accession>
<protein>
    <submittedName>
        <fullName evidence="2">Uncharacterized protein</fullName>
    </submittedName>
</protein>
<organism evidence="2 3">
    <name type="scientific">Tenebrio molitor</name>
    <name type="common">Yellow mealworm beetle</name>
    <dbReference type="NCBI Taxonomy" id="7067"/>
    <lineage>
        <taxon>Eukaryota</taxon>
        <taxon>Metazoa</taxon>
        <taxon>Ecdysozoa</taxon>
        <taxon>Arthropoda</taxon>
        <taxon>Hexapoda</taxon>
        <taxon>Insecta</taxon>
        <taxon>Pterygota</taxon>
        <taxon>Neoptera</taxon>
        <taxon>Endopterygota</taxon>
        <taxon>Coleoptera</taxon>
        <taxon>Polyphaga</taxon>
        <taxon>Cucujiformia</taxon>
        <taxon>Tenebrionidae</taxon>
        <taxon>Tenebrio</taxon>
    </lineage>
</organism>
<gene>
    <name evidence="2" type="ORF">GEV33_007003</name>
</gene>
<keyword evidence="3" id="KW-1185">Reference proteome</keyword>
<name>A0A8J6HJG5_TENMO</name>
<dbReference type="AlphaFoldDB" id="A0A8J6HJG5"/>
<sequence>MIACGALIISGCLLPSALRSSLHYSAPRNKNAGMQIGAGGISGRRRASELSPGGGGMRGFNIKWSGGFVESRKMSEIRTIHASSCGDFSDEQDEAKNEVFATKSCDLAKLRFMPKSSIEKTLTDWRSEQLQKIEEELQLLHVIEKMMKQSDSVNFEGFTDEKKFADLIRNAKNKSSSLFLNVPCSSDMSKPAAEGGELINNKDTCGVAFRQRDQRQIEGDRSKSCRLLILDKLYLIFSIIGLGGRCKPGSSAHSIFDTLRNGTCVGSLGDADLRRDERFKQSLIKMRSSGVGVGGGIDTQPDGARMKCSEVSDVQAVDSMECRGLAL</sequence>
<reference evidence="2" key="2">
    <citation type="submission" date="2021-08" db="EMBL/GenBank/DDBJ databases">
        <authorList>
            <person name="Eriksson T."/>
        </authorList>
    </citation>
    <scope>NUCLEOTIDE SEQUENCE</scope>
    <source>
        <strain evidence="2">Stoneville</strain>
        <tissue evidence="2">Whole head</tissue>
    </source>
</reference>
<keyword evidence="1" id="KW-0732">Signal</keyword>
<evidence type="ECO:0000256" key="1">
    <source>
        <dbReference type="SAM" id="SignalP"/>
    </source>
</evidence>
<evidence type="ECO:0000313" key="3">
    <source>
        <dbReference type="Proteomes" id="UP000719412"/>
    </source>
</evidence>